<dbReference type="InterPro" id="IPR026881">
    <property type="entry name" value="WYL_dom"/>
</dbReference>
<dbReference type="PANTHER" id="PTHR34580">
    <property type="match status" value="1"/>
</dbReference>
<evidence type="ECO:0000259" key="2">
    <source>
        <dbReference type="Pfam" id="PF25583"/>
    </source>
</evidence>
<dbReference type="AlphaFoldDB" id="A0A2I0R1D3"/>
<keyword evidence="4" id="KW-1185">Reference proteome</keyword>
<dbReference type="InterPro" id="IPR057727">
    <property type="entry name" value="WCX_dom"/>
</dbReference>
<dbReference type="Pfam" id="PF13280">
    <property type="entry name" value="WYL"/>
    <property type="match status" value="1"/>
</dbReference>
<dbReference type="OrthoDB" id="43316at2"/>
<comment type="caution">
    <text evidence="3">The sequence shown here is derived from an EMBL/GenBank/DDBJ whole genome shotgun (WGS) entry which is preliminary data.</text>
</comment>
<protein>
    <submittedName>
        <fullName evidence="3">Uncharacterized protein</fullName>
    </submittedName>
</protein>
<proteinExistence type="predicted"/>
<accession>A0A2I0R1D3</accession>
<dbReference type="EMBL" id="PJNI01000010">
    <property type="protein sequence ID" value="PKR80355.1"/>
    <property type="molecule type" value="Genomic_DNA"/>
</dbReference>
<evidence type="ECO:0000259" key="1">
    <source>
        <dbReference type="Pfam" id="PF13280"/>
    </source>
</evidence>
<dbReference type="RefSeq" id="WP_101334826.1">
    <property type="nucleotide sequence ID" value="NZ_PJNI01000010.1"/>
</dbReference>
<organism evidence="3 4">
    <name type="scientific">Brumimicrobium salinarum</name>
    <dbReference type="NCBI Taxonomy" id="2058658"/>
    <lineage>
        <taxon>Bacteria</taxon>
        <taxon>Pseudomonadati</taxon>
        <taxon>Bacteroidota</taxon>
        <taxon>Flavobacteriia</taxon>
        <taxon>Flavobacteriales</taxon>
        <taxon>Crocinitomicaceae</taxon>
        <taxon>Brumimicrobium</taxon>
    </lineage>
</organism>
<evidence type="ECO:0000313" key="4">
    <source>
        <dbReference type="Proteomes" id="UP000236654"/>
    </source>
</evidence>
<dbReference type="PANTHER" id="PTHR34580:SF9">
    <property type="entry name" value="SLL5097 PROTEIN"/>
    <property type="match status" value="1"/>
</dbReference>
<feature type="domain" description="WCX" evidence="2">
    <location>
        <begin position="270"/>
        <end position="335"/>
    </location>
</feature>
<gene>
    <name evidence="3" type="ORF">CW751_09775</name>
</gene>
<dbReference type="InterPro" id="IPR051534">
    <property type="entry name" value="CBASS_pafABC_assoc_protein"/>
</dbReference>
<dbReference type="Proteomes" id="UP000236654">
    <property type="component" value="Unassembled WGS sequence"/>
</dbReference>
<reference evidence="3 4" key="1">
    <citation type="submission" date="2017-12" db="EMBL/GenBank/DDBJ databases">
        <title>The draft genome sequence of Brumimicrobium saltpan LHR20.</title>
        <authorList>
            <person name="Do Z.-J."/>
            <person name="Luo H.-R."/>
        </authorList>
    </citation>
    <scope>NUCLEOTIDE SEQUENCE [LARGE SCALE GENOMIC DNA]</scope>
    <source>
        <strain evidence="3 4">LHR20</strain>
    </source>
</reference>
<name>A0A2I0R1D3_9FLAO</name>
<sequence length="344" mass="39815">MPHIKNALIRYRVIDKALGNKYNPYPNKMDLRQACEMELYGDSSGKHISDSTIEKDLFAMRHEMDAPIKYSKKFKGYFYENPDFTINEKPLSEDDIASIQFALSTLSQFKDTEMFQNFGFALNKIIDRVNVDADARKSETTNIEEYIQFEQSLAIQGNEYLQPLLLAIQNQHVAYFTYESFITQIKKQRKVTPLLLKEYNNRWYLISYDSVKEGVITYALDRISNLEIVEQTGEKPIDFQADRFFKHAIGITASANSRPEKIVFIASNIAGKYIKSQPFHASQQVTEENDLETKFELFALVSEELIRELLSYGGDIQVLQPEGLRNELIKRIQKMNDNYGLKTS</sequence>
<feature type="domain" description="WYL" evidence="1">
    <location>
        <begin position="159"/>
        <end position="228"/>
    </location>
</feature>
<dbReference type="PROSITE" id="PS52050">
    <property type="entry name" value="WYL"/>
    <property type="match status" value="1"/>
</dbReference>
<dbReference type="Pfam" id="PF25583">
    <property type="entry name" value="WCX"/>
    <property type="match status" value="1"/>
</dbReference>
<evidence type="ECO:0000313" key="3">
    <source>
        <dbReference type="EMBL" id="PKR80355.1"/>
    </source>
</evidence>